<dbReference type="EMBL" id="JBHTIS010002457">
    <property type="protein sequence ID" value="MFD1049873.1"/>
    <property type="molecule type" value="Genomic_DNA"/>
</dbReference>
<protein>
    <submittedName>
        <fullName evidence="2">Asp23/Gls24 family envelope stress response protein</fullName>
    </submittedName>
</protein>
<gene>
    <name evidence="2" type="ORF">ACFQ1S_32240</name>
</gene>
<reference evidence="3" key="1">
    <citation type="journal article" date="2019" name="Int. J. Syst. Evol. Microbiol.">
        <title>The Global Catalogue of Microorganisms (GCM) 10K type strain sequencing project: providing services to taxonomists for standard genome sequencing and annotation.</title>
        <authorList>
            <consortium name="The Broad Institute Genomics Platform"/>
            <consortium name="The Broad Institute Genome Sequencing Center for Infectious Disease"/>
            <person name="Wu L."/>
            <person name="Ma J."/>
        </authorList>
    </citation>
    <scope>NUCLEOTIDE SEQUENCE [LARGE SCALE GENOMIC DNA]</scope>
    <source>
        <strain evidence="3">JCM 31486</strain>
    </source>
</reference>
<comment type="caution">
    <text evidence="2">The sequence shown here is derived from an EMBL/GenBank/DDBJ whole genome shotgun (WGS) entry which is preliminary data.</text>
</comment>
<dbReference type="PANTHER" id="PTHR34297:SF1">
    <property type="entry name" value="ASP23_GLS24 FAMILY ENVELOPE STRESS RESPONSE PROTEIN"/>
    <property type="match status" value="1"/>
</dbReference>
<evidence type="ECO:0000313" key="3">
    <source>
        <dbReference type="Proteomes" id="UP001597045"/>
    </source>
</evidence>
<evidence type="ECO:0000256" key="1">
    <source>
        <dbReference type="ARBA" id="ARBA00005721"/>
    </source>
</evidence>
<dbReference type="InterPro" id="IPR005531">
    <property type="entry name" value="Asp23"/>
</dbReference>
<accession>A0ABW3MID0</accession>
<evidence type="ECO:0000313" key="2">
    <source>
        <dbReference type="EMBL" id="MFD1049873.1"/>
    </source>
</evidence>
<name>A0ABW3MID0_9PSEU</name>
<dbReference type="Proteomes" id="UP001597045">
    <property type="component" value="Unassembled WGS sequence"/>
</dbReference>
<sequence>MTVEDAVVVKVVNLVVGKVEGVHSVAEDGILVSLDGDVATVKVSLVVEFGQAIKALAARIRTDVVEAVEEFLGFDVAAVDVHVSDVHLPTA</sequence>
<dbReference type="Pfam" id="PF03780">
    <property type="entry name" value="Asp23"/>
    <property type="match status" value="1"/>
</dbReference>
<dbReference type="PANTHER" id="PTHR34297">
    <property type="entry name" value="HYPOTHETICAL CYTOSOLIC PROTEIN-RELATED"/>
    <property type="match status" value="1"/>
</dbReference>
<organism evidence="2 3">
    <name type="scientific">Kibdelosporangium lantanae</name>
    <dbReference type="NCBI Taxonomy" id="1497396"/>
    <lineage>
        <taxon>Bacteria</taxon>
        <taxon>Bacillati</taxon>
        <taxon>Actinomycetota</taxon>
        <taxon>Actinomycetes</taxon>
        <taxon>Pseudonocardiales</taxon>
        <taxon>Pseudonocardiaceae</taxon>
        <taxon>Kibdelosporangium</taxon>
    </lineage>
</organism>
<comment type="similarity">
    <text evidence="1">Belongs to the asp23 family.</text>
</comment>
<keyword evidence="3" id="KW-1185">Reference proteome</keyword>
<proteinExistence type="inferred from homology"/>